<protein>
    <submittedName>
        <fullName evidence="1">Uncharacterized protein</fullName>
    </submittedName>
</protein>
<keyword evidence="2" id="KW-1185">Reference proteome</keyword>
<dbReference type="EMBL" id="JAMDGY010000029">
    <property type="protein sequence ID" value="MDD0991489.1"/>
    <property type="molecule type" value="Genomic_DNA"/>
</dbReference>
<reference evidence="1 2" key="1">
    <citation type="submission" date="2022-05" db="EMBL/GenBank/DDBJ databases">
        <title>Novel Pseudomonas spp. Isolated from a Rainbow Trout Aquaculture Facility.</title>
        <authorList>
            <person name="Testerman T."/>
            <person name="Graf J."/>
        </authorList>
    </citation>
    <scope>NUCLEOTIDE SEQUENCE [LARGE SCALE GENOMIC DNA]</scope>
    <source>
        <strain evidence="1 2">ID681</strain>
    </source>
</reference>
<organism evidence="1 2">
    <name type="scientific">Pseudomonas fontis</name>
    <dbReference type="NCBI Taxonomy" id="2942633"/>
    <lineage>
        <taxon>Bacteria</taxon>
        <taxon>Pseudomonadati</taxon>
        <taxon>Pseudomonadota</taxon>
        <taxon>Gammaproteobacteria</taxon>
        <taxon>Pseudomonadales</taxon>
        <taxon>Pseudomonadaceae</taxon>
        <taxon>Pseudomonas</taxon>
    </lineage>
</organism>
<comment type="caution">
    <text evidence="1">The sequence shown here is derived from an EMBL/GenBank/DDBJ whole genome shotgun (WGS) entry which is preliminary data.</text>
</comment>
<evidence type="ECO:0000313" key="2">
    <source>
        <dbReference type="Proteomes" id="UP001148203"/>
    </source>
</evidence>
<sequence length="119" mass="13381">MAKGSYLDQLNAMYAFNREVEKFNLGNFAEFHLLASATWNDRVIAAWCLIGAEQRAIAKQFVADEAHNFWSDTQFCSPGWDEYVQARGTAINAGETERSQLDIVSFVGQPARARLVFAQ</sequence>
<name>A0ABT5NTL3_9PSED</name>
<proteinExistence type="predicted"/>
<accession>A0ABT5NTL3</accession>
<gene>
    <name evidence="1" type="ORF">M5G11_13160</name>
</gene>
<dbReference type="Proteomes" id="UP001148203">
    <property type="component" value="Unassembled WGS sequence"/>
</dbReference>
<dbReference type="RefSeq" id="WP_273913313.1">
    <property type="nucleotide sequence ID" value="NZ_JAMDGX010000081.1"/>
</dbReference>
<evidence type="ECO:0000313" key="1">
    <source>
        <dbReference type="EMBL" id="MDD0991489.1"/>
    </source>
</evidence>